<dbReference type="OrthoDB" id="9919849at2"/>
<dbReference type="AlphaFoldDB" id="A0A8J6TR15"/>
<dbReference type="RefSeq" id="WP_093989934.1">
    <property type="nucleotide sequence ID" value="NZ_FYDD01000004.1"/>
</dbReference>
<sequence>MKKSINPLVTGLAAGAVIGTAAYVINHKGHSNSAAKTIRRNTGKALKTVGSVMENMSYMMK</sequence>
<dbReference type="EMBL" id="JACRTL010000008">
    <property type="protein sequence ID" value="MBC8611784.1"/>
    <property type="molecule type" value="Genomic_DNA"/>
</dbReference>
<evidence type="ECO:0000313" key="1">
    <source>
        <dbReference type="EMBL" id="MBC8611784.1"/>
    </source>
</evidence>
<comment type="caution">
    <text evidence="1">The sequence shown here is derived from an EMBL/GenBank/DDBJ whole genome shotgun (WGS) entry which is preliminary data.</text>
</comment>
<gene>
    <name evidence="1" type="ORF">H8702_11850</name>
</gene>
<dbReference type="Proteomes" id="UP000632659">
    <property type="component" value="Unassembled WGS sequence"/>
</dbReference>
<keyword evidence="2" id="KW-1185">Reference proteome</keyword>
<protein>
    <submittedName>
        <fullName evidence="1">Uncharacterized protein</fullName>
    </submittedName>
</protein>
<name>A0A8J6TR15_9FIRM</name>
<reference evidence="1" key="1">
    <citation type="submission" date="2020-08" db="EMBL/GenBank/DDBJ databases">
        <title>Genome public.</title>
        <authorList>
            <person name="Liu C."/>
            <person name="Sun Q."/>
        </authorList>
    </citation>
    <scope>NUCLEOTIDE SEQUENCE</scope>
    <source>
        <strain evidence="1">NSJ-15</strain>
    </source>
</reference>
<organism evidence="1 2">
    <name type="scientific">Massiliimalia timonensis</name>
    <dbReference type="NCBI Taxonomy" id="1987501"/>
    <lineage>
        <taxon>Bacteria</taxon>
        <taxon>Bacillati</taxon>
        <taxon>Bacillota</taxon>
        <taxon>Clostridia</taxon>
        <taxon>Eubacteriales</taxon>
        <taxon>Oscillospiraceae</taxon>
        <taxon>Massiliimalia</taxon>
    </lineage>
</organism>
<evidence type="ECO:0000313" key="2">
    <source>
        <dbReference type="Proteomes" id="UP000632659"/>
    </source>
</evidence>
<proteinExistence type="predicted"/>
<accession>A0A8J6TR15</accession>